<dbReference type="Pfam" id="PF11306">
    <property type="entry name" value="DUF3108"/>
    <property type="match status" value="1"/>
</dbReference>
<dbReference type="AlphaFoldDB" id="A0A1I0J5C0"/>
<evidence type="ECO:0000313" key="1">
    <source>
        <dbReference type="EMBL" id="SEU05004.1"/>
    </source>
</evidence>
<dbReference type="EMBL" id="FOHJ01000016">
    <property type="protein sequence ID" value="SEU05004.1"/>
    <property type="molecule type" value="Genomic_DNA"/>
</dbReference>
<proteinExistence type="predicted"/>
<dbReference type="RefSeq" id="WP_093137547.1">
    <property type="nucleotide sequence ID" value="NZ_FOHJ01000016.1"/>
</dbReference>
<protein>
    <submittedName>
        <fullName evidence="1">Uncharacterized protein</fullName>
    </submittedName>
</protein>
<dbReference type="Proteomes" id="UP000199095">
    <property type="component" value="Unassembled WGS sequence"/>
</dbReference>
<gene>
    <name evidence="1" type="ORF">SAMN05421676_11619</name>
</gene>
<reference evidence="2" key="1">
    <citation type="submission" date="2016-10" db="EMBL/GenBank/DDBJ databases">
        <authorList>
            <person name="Varghese N."/>
            <person name="Submissions S."/>
        </authorList>
    </citation>
    <scope>NUCLEOTIDE SEQUENCE [LARGE SCALE GENOMIC DNA]</scope>
    <source>
        <strain evidence="2">CGMCC 1.3566</strain>
    </source>
</reference>
<sequence length="216" mass="25097">MSLILPGDSSIQWTSFEETVDRKIVIIQENNIRKQVGFTTEQVIEEIHESKKMLRRTQTLKSDLIGDIEAISIISKDTFKPYKHKIITEDSTKVVEYFDSNVRLIHSNKERNIKTETKLFENHSVEMVIRLLPLHQGFLSNLVAFHPGKEKIINVAIRVVSKEIVKKCGVEMVESWKVEVDFEGNIQNYWISVNEKELLKQENVLSPDAKMIFERV</sequence>
<dbReference type="InterPro" id="IPR021457">
    <property type="entry name" value="DUF3108"/>
</dbReference>
<organism evidence="1 2">
    <name type="scientific">Salinibacillus kushneri</name>
    <dbReference type="NCBI Taxonomy" id="237682"/>
    <lineage>
        <taxon>Bacteria</taxon>
        <taxon>Bacillati</taxon>
        <taxon>Bacillota</taxon>
        <taxon>Bacilli</taxon>
        <taxon>Bacillales</taxon>
        <taxon>Bacillaceae</taxon>
        <taxon>Salinibacillus</taxon>
    </lineage>
</organism>
<keyword evidence="2" id="KW-1185">Reference proteome</keyword>
<dbReference type="OrthoDB" id="2838513at2"/>
<accession>A0A1I0J5C0</accession>
<name>A0A1I0J5C0_9BACI</name>
<evidence type="ECO:0000313" key="2">
    <source>
        <dbReference type="Proteomes" id="UP000199095"/>
    </source>
</evidence>